<evidence type="ECO:0000313" key="2">
    <source>
        <dbReference type="Proteomes" id="UP001054837"/>
    </source>
</evidence>
<dbReference type="EMBL" id="BPLQ01008057">
    <property type="protein sequence ID" value="GIY34368.1"/>
    <property type="molecule type" value="Genomic_DNA"/>
</dbReference>
<dbReference type="Proteomes" id="UP001054837">
    <property type="component" value="Unassembled WGS sequence"/>
</dbReference>
<comment type="caution">
    <text evidence="1">The sequence shown here is derived from an EMBL/GenBank/DDBJ whole genome shotgun (WGS) entry which is preliminary data.</text>
</comment>
<keyword evidence="2" id="KW-1185">Reference proteome</keyword>
<evidence type="ECO:0000313" key="1">
    <source>
        <dbReference type="EMBL" id="GIY34368.1"/>
    </source>
</evidence>
<name>A0AAV4SRX4_9ARAC</name>
<organism evidence="1 2">
    <name type="scientific">Caerostris darwini</name>
    <dbReference type="NCBI Taxonomy" id="1538125"/>
    <lineage>
        <taxon>Eukaryota</taxon>
        <taxon>Metazoa</taxon>
        <taxon>Ecdysozoa</taxon>
        <taxon>Arthropoda</taxon>
        <taxon>Chelicerata</taxon>
        <taxon>Arachnida</taxon>
        <taxon>Araneae</taxon>
        <taxon>Araneomorphae</taxon>
        <taxon>Entelegynae</taxon>
        <taxon>Araneoidea</taxon>
        <taxon>Araneidae</taxon>
        <taxon>Caerostris</taxon>
    </lineage>
</organism>
<protein>
    <submittedName>
        <fullName evidence="1">Uncharacterized protein</fullName>
    </submittedName>
</protein>
<accession>A0AAV4SRX4</accession>
<proteinExistence type="predicted"/>
<sequence length="136" mass="15533">MGKKNQKRGTPILTRFLLRHYASRPFKIKQTKKALKSADGMQLPPFFLLLLANYLVERSLAFKITQFRDSESPNKHLMLAHGCATCGASYQGWWGLLFYRHGPSRKLGARNAVCSPLFFFLLSQARETPRRAFVTA</sequence>
<dbReference type="AlphaFoldDB" id="A0AAV4SRX4"/>
<reference evidence="1 2" key="1">
    <citation type="submission" date="2021-06" db="EMBL/GenBank/DDBJ databases">
        <title>Caerostris darwini draft genome.</title>
        <authorList>
            <person name="Kono N."/>
            <person name="Arakawa K."/>
        </authorList>
    </citation>
    <scope>NUCLEOTIDE SEQUENCE [LARGE SCALE GENOMIC DNA]</scope>
</reference>
<gene>
    <name evidence="1" type="ORF">CDAR_35321</name>
</gene>